<keyword evidence="2" id="KW-0067">ATP-binding</keyword>
<dbReference type="PANTHER" id="PTHR48103:SF2">
    <property type="entry name" value="MIDASIN"/>
    <property type="match status" value="1"/>
</dbReference>
<proteinExistence type="predicted"/>
<dbReference type="GO" id="GO:0030687">
    <property type="term" value="C:preribosome, large subunit precursor"/>
    <property type="evidence" value="ECO:0007669"/>
    <property type="project" value="TreeGrafter"/>
</dbReference>
<organism evidence="3 4">
    <name type="scientific">Acropora cervicornis</name>
    <name type="common">Staghorn coral</name>
    <dbReference type="NCBI Taxonomy" id="6130"/>
    <lineage>
        <taxon>Eukaryota</taxon>
        <taxon>Metazoa</taxon>
        <taxon>Cnidaria</taxon>
        <taxon>Anthozoa</taxon>
        <taxon>Hexacorallia</taxon>
        <taxon>Scleractinia</taxon>
        <taxon>Astrocoeniina</taxon>
        <taxon>Acroporidae</taxon>
        <taxon>Acropora</taxon>
    </lineage>
</organism>
<keyword evidence="4" id="KW-1185">Reference proteome</keyword>
<dbReference type="GO" id="GO:0005634">
    <property type="term" value="C:nucleus"/>
    <property type="evidence" value="ECO:0007669"/>
    <property type="project" value="TreeGrafter"/>
</dbReference>
<reference evidence="3" key="2">
    <citation type="journal article" date="2023" name="Science">
        <title>Genomic signatures of disease resistance in endangered staghorn corals.</title>
        <authorList>
            <person name="Vollmer S.V."/>
            <person name="Selwyn J.D."/>
            <person name="Despard B.A."/>
            <person name="Roesel C.L."/>
        </authorList>
    </citation>
    <scope>NUCLEOTIDE SEQUENCE</scope>
    <source>
        <strain evidence="3">K2</strain>
    </source>
</reference>
<comment type="caution">
    <text evidence="3">The sequence shown here is derived from an EMBL/GenBank/DDBJ whole genome shotgun (WGS) entry which is preliminary data.</text>
</comment>
<evidence type="ECO:0000313" key="4">
    <source>
        <dbReference type="Proteomes" id="UP001249851"/>
    </source>
</evidence>
<dbReference type="GO" id="GO:0005524">
    <property type="term" value="F:ATP binding"/>
    <property type="evidence" value="ECO:0007669"/>
    <property type="project" value="UniProtKB-KW"/>
</dbReference>
<sequence length="134" mass="14960">MTVSTLVATDEKCFQLSESMERIAQKLAFESLAVMSNALTRLEAGDLGICSFGETVQLLHPFHEPSPTNQVLKFCSNSRLIRRTKIAQTVQKAVRFARQANIFMVFVILDNPANKDSILDIRFPIFRPSEAAGN</sequence>
<evidence type="ECO:0000256" key="1">
    <source>
        <dbReference type="ARBA" id="ARBA00022741"/>
    </source>
</evidence>
<dbReference type="Proteomes" id="UP001249851">
    <property type="component" value="Unassembled WGS sequence"/>
</dbReference>
<evidence type="ECO:0000313" key="3">
    <source>
        <dbReference type="EMBL" id="KAK2548049.1"/>
    </source>
</evidence>
<dbReference type="SUPFAM" id="SSF53300">
    <property type="entry name" value="vWA-like"/>
    <property type="match status" value="1"/>
</dbReference>
<accession>A0AAD9PS84</accession>
<dbReference type="AlphaFoldDB" id="A0AAD9PS84"/>
<dbReference type="InterPro" id="IPR036465">
    <property type="entry name" value="vWFA_dom_sf"/>
</dbReference>
<dbReference type="EMBL" id="JARQWQ010000157">
    <property type="protein sequence ID" value="KAK2548049.1"/>
    <property type="molecule type" value="Genomic_DNA"/>
</dbReference>
<gene>
    <name evidence="3" type="ORF">P5673_031814</name>
</gene>
<evidence type="ECO:0000256" key="2">
    <source>
        <dbReference type="ARBA" id="ARBA00022840"/>
    </source>
</evidence>
<dbReference type="PANTHER" id="PTHR48103">
    <property type="entry name" value="MIDASIN-RELATED"/>
    <property type="match status" value="1"/>
</dbReference>
<reference evidence="3" key="1">
    <citation type="journal article" date="2023" name="G3 (Bethesda)">
        <title>Whole genome assembly and annotation of the endangered Caribbean coral Acropora cervicornis.</title>
        <authorList>
            <person name="Selwyn J.D."/>
            <person name="Vollmer S.V."/>
        </authorList>
    </citation>
    <scope>NUCLEOTIDE SEQUENCE</scope>
    <source>
        <strain evidence="3">K2</strain>
    </source>
</reference>
<protein>
    <submittedName>
        <fullName evidence="3">Midasin</fullName>
    </submittedName>
</protein>
<dbReference type="GO" id="GO:0000055">
    <property type="term" value="P:ribosomal large subunit export from nucleus"/>
    <property type="evidence" value="ECO:0007669"/>
    <property type="project" value="TreeGrafter"/>
</dbReference>
<dbReference type="GO" id="GO:0000027">
    <property type="term" value="P:ribosomal large subunit assembly"/>
    <property type="evidence" value="ECO:0007669"/>
    <property type="project" value="TreeGrafter"/>
</dbReference>
<keyword evidence="1" id="KW-0547">Nucleotide-binding</keyword>
<name>A0AAD9PS84_ACRCE</name>